<dbReference type="eggNOG" id="COG3501">
    <property type="taxonomic scope" value="Bacteria"/>
</dbReference>
<dbReference type="HOGENOM" id="CLU_455533_0_0_6"/>
<dbReference type="SUPFAM" id="SSF69279">
    <property type="entry name" value="Phage tail proteins"/>
    <property type="match status" value="1"/>
</dbReference>
<accession>C5BJK2</accession>
<dbReference type="OrthoDB" id="9762420at2"/>
<dbReference type="InterPro" id="IPR037026">
    <property type="entry name" value="Vgr_OB-fold_dom_sf"/>
</dbReference>
<organism evidence="2 3">
    <name type="scientific">Teredinibacter turnerae (strain ATCC 39867 / T7901)</name>
    <dbReference type="NCBI Taxonomy" id="377629"/>
    <lineage>
        <taxon>Bacteria</taxon>
        <taxon>Pseudomonadati</taxon>
        <taxon>Pseudomonadota</taxon>
        <taxon>Gammaproteobacteria</taxon>
        <taxon>Cellvibrionales</taxon>
        <taxon>Cellvibrionaceae</taxon>
        <taxon>Teredinibacter</taxon>
    </lineage>
</organism>
<feature type="domain" description="Gp5/Type VI secretion system Vgr protein OB-fold" evidence="1">
    <location>
        <begin position="383"/>
        <end position="457"/>
    </location>
</feature>
<dbReference type="InterPro" id="IPR006531">
    <property type="entry name" value="Gp5/Vgr_OB"/>
</dbReference>
<dbReference type="Gene3D" id="2.40.50.230">
    <property type="entry name" value="Gp5 N-terminal domain"/>
    <property type="match status" value="1"/>
</dbReference>
<dbReference type="InterPro" id="IPR006533">
    <property type="entry name" value="T6SS_Vgr_RhsGE"/>
</dbReference>
<dbReference type="STRING" id="377629.TERTU_2226"/>
<reference evidence="2 3" key="1">
    <citation type="journal article" date="2009" name="PLoS ONE">
        <title>The complete genome of Teredinibacter turnerae T7901: an intracellular endosymbiont of marine wood-boring bivalves (shipworms).</title>
        <authorList>
            <person name="Yang J.C."/>
            <person name="Madupu R."/>
            <person name="Durkin A.S."/>
            <person name="Ekborg N.A."/>
            <person name="Pedamallu C.S."/>
            <person name="Hostetler J.B."/>
            <person name="Radune D."/>
            <person name="Toms B.S."/>
            <person name="Henrissat B."/>
            <person name="Coutinho P.M."/>
            <person name="Schwarz S."/>
            <person name="Field L."/>
            <person name="Trindade-Silva A.E."/>
            <person name="Soares C.A.G."/>
            <person name="Elshahawi S."/>
            <person name="Hanora A."/>
            <person name="Schmidt E.W."/>
            <person name="Haygood M.G."/>
            <person name="Posfai J."/>
            <person name="Benner J."/>
            <person name="Madinger C."/>
            <person name="Nove J."/>
            <person name="Anton B."/>
            <person name="Chaudhary K."/>
            <person name="Foster J."/>
            <person name="Holman A."/>
            <person name="Kumar S."/>
            <person name="Lessard P.A."/>
            <person name="Luyten Y.A."/>
            <person name="Slatko B."/>
            <person name="Wood N."/>
            <person name="Wu B."/>
            <person name="Teplitski M."/>
            <person name="Mougous J.D."/>
            <person name="Ward N."/>
            <person name="Eisen J.A."/>
            <person name="Badger J.H."/>
            <person name="Distel D.L."/>
        </authorList>
    </citation>
    <scope>NUCLEOTIDE SEQUENCE [LARGE SCALE GENOMIC DNA]</scope>
    <source>
        <strain evidence="3">ATCC 39867 / T7901</strain>
    </source>
</reference>
<keyword evidence="3" id="KW-1185">Reference proteome</keyword>
<dbReference type="Pfam" id="PF04717">
    <property type="entry name" value="Phage_base_V"/>
    <property type="match status" value="1"/>
</dbReference>
<dbReference type="RefSeq" id="WP_015820755.1">
    <property type="nucleotide sequence ID" value="NC_012997.1"/>
</dbReference>
<evidence type="ECO:0000313" key="3">
    <source>
        <dbReference type="Proteomes" id="UP000009080"/>
    </source>
</evidence>
<dbReference type="SUPFAM" id="SSF69255">
    <property type="entry name" value="gp5 N-terminal domain-like"/>
    <property type="match status" value="1"/>
</dbReference>
<evidence type="ECO:0000313" key="2">
    <source>
        <dbReference type="EMBL" id="ACR14641.1"/>
    </source>
</evidence>
<dbReference type="KEGG" id="ttu:TERTU_2226"/>
<gene>
    <name evidence="2" type="ordered locus">TERTU_2226</name>
</gene>
<evidence type="ECO:0000259" key="1">
    <source>
        <dbReference type="Pfam" id="PF04717"/>
    </source>
</evidence>
<dbReference type="Proteomes" id="UP000009080">
    <property type="component" value="Chromosome"/>
</dbReference>
<dbReference type="NCBIfam" id="TIGR01646">
    <property type="entry name" value="vgr_GE"/>
    <property type="match status" value="1"/>
</dbReference>
<dbReference type="SUPFAM" id="SSF69349">
    <property type="entry name" value="Phage fibre proteins"/>
    <property type="match status" value="1"/>
</dbReference>
<sequence length="606" mass="64273">MAASPSDNANGVVKYVIKLNGNDQSNALRVHSIRVVKQVNRIAKAWIHLIDGEIGSGEFPASDMDDLSPGAKIEIEAGYGDDTAVIFSGLLVKHGLDIGSSGHSRVLLECVDQAIKMTFQRQHANFVALTDGSIVRDSDAMQTILNKYADITPSVTSTTPELKSLVQYGATDWDFILTRAEINGMVVMNDDAALTIAKPDFSSTPVLSVTYGADLMEFKAAVDARFQPNTVTAVGWSTSELDVVSQSANAEPDSSTRGQKNGDLAGVLGYEKFTLKTSTAQEQALLTAWSEAQLVKSQLAKLRGHMKFQGSADAKIGALIEVKGVGERFSGNVYCSSVEQRLEEGNWQTQVEFGCDHMWFAESSGLTAPDAAGLVSGFNGLQIGIVQKLDEDPDGIYRVQVKIPLQQAETEGIWARLGHLYASSGCGSFFIPEKGDEVIIGYLNADPSYPVVIGSLYSAKNMSPLEHTDENYTKAIVTKSQLTLSFDDENKIINLITPGGHKVALDDTDKKILIQTSGGQSVTLSDDSNEIALADSNGNSITLNSSGISLNSNSDISLSASANVDISAGAKATISGDAGLVASGTASAEISSSGTMTVKGSMVMIN</sequence>
<protein>
    <submittedName>
        <fullName evidence="2">Rhs element Vgr protein</fullName>
    </submittedName>
</protein>
<proteinExistence type="predicted"/>
<dbReference type="EMBL" id="CP001614">
    <property type="protein sequence ID" value="ACR14641.1"/>
    <property type="molecule type" value="Genomic_DNA"/>
</dbReference>
<dbReference type="AlphaFoldDB" id="C5BJK2"/>
<name>C5BJK2_TERTT</name>